<dbReference type="RefSeq" id="WP_307234029.1">
    <property type="nucleotide sequence ID" value="NZ_JAUSUZ010000001.1"/>
</dbReference>
<evidence type="ECO:0000313" key="2">
    <source>
        <dbReference type="EMBL" id="MDQ0363414.1"/>
    </source>
</evidence>
<evidence type="ECO:0000313" key="3">
    <source>
        <dbReference type="Proteomes" id="UP001240236"/>
    </source>
</evidence>
<proteinExistence type="predicted"/>
<gene>
    <name evidence="2" type="ORF">J2S42_000083</name>
</gene>
<feature type="compositionally biased region" description="Polar residues" evidence="1">
    <location>
        <begin position="61"/>
        <end position="70"/>
    </location>
</feature>
<feature type="region of interest" description="Disordered" evidence="1">
    <location>
        <begin position="46"/>
        <end position="70"/>
    </location>
</feature>
<organism evidence="2 3">
    <name type="scientific">Catenuloplanes indicus</name>
    <dbReference type="NCBI Taxonomy" id="137267"/>
    <lineage>
        <taxon>Bacteria</taxon>
        <taxon>Bacillati</taxon>
        <taxon>Actinomycetota</taxon>
        <taxon>Actinomycetes</taxon>
        <taxon>Micromonosporales</taxon>
        <taxon>Micromonosporaceae</taxon>
        <taxon>Catenuloplanes</taxon>
    </lineage>
</organism>
<protein>
    <submittedName>
        <fullName evidence="2">Uncharacterized protein</fullName>
    </submittedName>
</protein>
<dbReference type="AlphaFoldDB" id="A0AAE3VTK2"/>
<evidence type="ECO:0000256" key="1">
    <source>
        <dbReference type="SAM" id="MobiDB-lite"/>
    </source>
</evidence>
<sequence length="70" mass="7518">MFDLHLANIAAGHRRLQASADTAHEAAHWDAEAARFEQLAEIAQTDPAAARAAYRPTNAYDPTSAQEATA</sequence>
<keyword evidence="3" id="KW-1185">Reference proteome</keyword>
<feature type="compositionally biased region" description="Low complexity" evidence="1">
    <location>
        <begin position="46"/>
        <end position="60"/>
    </location>
</feature>
<reference evidence="2 3" key="1">
    <citation type="submission" date="2023-07" db="EMBL/GenBank/DDBJ databases">
        <title>Sequencing the genomes of 1000 actinobacteria strains.</title>
        <authorList>
            <person name="Klenk H.-P."/>
        </authorList>
    </citation>
    <scope>NUCLEOTIDE SEQUENCE [LARGE SCALE GENOMIC DNA]</scope>
    <source>
        <strain evidence="2 3">DSM 44709</strain>
    </source>
</reference>
<comment type="caution">
    <text evidence="2">The sequence shown here is derived from an EMBL/GenBank/DDBJ whole genome shotgun (WGS) entry which is preliminary data.</text>
</comment>
<dbReference type="EMBL" id="JAUSUZ010000001">
    <property type="protein sequence ID" value="MDQ0363414.1"/>
    <property type="molecule type" value="Genomic_DNA"/>
</dbReference>
<dbReference type="Proteomes" id="UP001240236">
    <property type="component" value="Unassembled WGS sequence"/>
</dbReference>
<accession>A0AAE3VTK2</accession>
<name>A0AAE3VTK2_9ACTN</name>